<comment type="caution">
    <text evidence="2">The sequence shown here is derived from an EMBL/GenBank/DDBJ whole genome shotgun (WGS) entry which is preliminary data.</text>
</comment>
<dbReference type="AlphaFoldDB" id="A0A0F9Q2B7"/>
<organism evidence="2">
    <name type="scientific">marine sediment metagenome</name>
    <dbReference type="NCBI Taxonomy" id="412755"/>
    <lineage>
        <taxon>unclassified sequences</taxon>
        <taxon>metagenomes</taxon>
        <taxon>ecological metagenomes</taxon>
    </lineage>
</organism>
<evidence type="ECO:0000313" key="2">
    <source>
        <dbReference type="EMBL" id="KKN31137.1"/>
    </source>
</evidence>
<proteinExistence type="predicted"/>
<gene>
    <name evidence="2" type="ORF">LCGC14_0827110</name>
</gene>
<reference evidence="2" key="1">
    <citation type="journal article" date="2015" name="Nature">
        <title>Complex archaea that bridge the gap between prokaryotes and eukaryotes.</title>
        <authorList>
            <person name="Spang A."/>
            <person name="Saw J.H."/>
            <person name="Jorgensen S.L."/>
            <person name="Zaremba-Niedzwiedzka K."/>
            <person name="Martijn J."/>
            <person name="Lind A.E."/>
            <person name="van Eijk R."/>
            <person name="Schleper C."/>
            <person name="Guy L."/>
            <person name="Ettema T.J."/>
        </authorList>
    </citation>
    <scope>NUCLEOTIDE SEQUENCE</scope>
</reference>
<dbReference type="InterPro" id="IPR041311">
    <property type="entry name" value="LPD29"/>
</dbReference>
<evidence type="ECO:0000259" key="1">
    <source>
        <dbReference type="Pfam" id="PF18847"/>
    </source>
</evidence>
<dbReference type="EMBL" id="LAZR01002354">
    <property type="protein sequence ID" value="KKN31137.1"/>
    <property type="molecule type" value="Genomic_DNA"/>
</dbReference>
<feature type="domain" description="Large polyvalent protein associated" evidence="1">
    <location>
        <begin position="6"/>
        <end position="82"/>
    </location>
</feature>
<accession>A0A0F9Q2B7</accession>
<name>A0A0F9Q2B7_9ZZZZ</name>
<sequence length="191" mass="21371">MTRYVSVTDTAKLIRPALAKQFPEVKFSVRSQSYSGGASINVSWTDGPRAKDVDCIIGGFEGRSFDGMNDLASIQESWIKPDGEAELAYRPDSYGGSKPAFYSDAPHPNAELVHFGANYVFSNRHVSDWDRREIQALEYIRAHCRCEGDPPSDRFGNQWVDGLARQMAQDFGQSETVEQTFDRVVLNHGLD</sequence>
<protein>
    <recommendedName>
        <fullName evidence="1">Large polyvalent protein associated domain-containing protein</fullName>
    </recommendedName>
</protein>
<dbReference type="Pfam" id="PF18847">
    <property type="entry name" value="LPD29"/>
    <property type="match status" value="1"/>
</dbReference>